<evidence type="ECO:0000256" key="1">
    <source>
        <dbReference type="SAM" id="Phobius"/>
    </source>
</evidence>
<organism evidence="2 3">
    <name type="scientific">Melioribacter roseus (strain DSM 23840 / JCM 17771 / VKM B-2668 / P3M-2)</name>
    <dbReference type="NCBI Taxonomy" id="1191523"/>
    <lineage>
        <taxon>Bacteria</taxon>
        <taxon>Pseudomonadati</taxon>
        <taxon>Ignavibacteriota</taxon>
        <taxon>Ignavibacteria</taxon>
        <taxon>Ignavibacteriales</taxon>
        <taxon>Melioribacteraceae</taxon>
        <taxon>Melioribacter</taxon>
    </lineage>
</organism>
<evidence type="ECO:0000313" key="3">
    <source>
        <dbReference type="Proteomes" id="UP000009011"/>
    </source>
</evidence>
<dbReference type="STRING" id="1191523.MROS_2519"/>
<evidence type="ECO:0000313" key="2">
    <source>
        <dbReference type="EMBL" id="AFN75749.1"/>
    </source>
</evidence>
<proteinExistence type="predicted"/>
<keyword evidence="1" id="KW-1133">Transmembrane helix</keyword>
<dbReference type="HOGENOM" id="CLU_2807443_0_0_10"/>
<dbReference type="EMBL" id="CP003557">
    <property type="protein sequence ID" value="AFN75749.1"/>
    <property type="molecule type" value="Genomic_DNA"/>
</dbReference>
<protein>
    <submittedName>
        <fullName evidence="2">Uncharacterized protein</fullName>
    </submittedName>
</protein>
<keyword evidence="1" id="KW-0812">Transmembrane</keyword>
<dbReference type="AlphaFoldDB" id="I6ZUQ4"/>
<keyword evidence="3" id="KW-1185">Reference proteome</keyword>
<dbReference type="Proteomes" id="UP000009011">
    <property type="component" value="Chromosome"/>
</dbReference>
<feature type="transmembrane region" description="Helical" evidence="1">
    <location>
        <begin position="47"/>
        <end position="64"/>
    </location>
</feature>
<reference evidence="2 3" key="1">
    <citation type="journal article" date="2013" name="PLoS ONE">
        <title>Genomic analysis of Melioribacter roseus, facultatively anaerobic organotrophic bacterium representing a novel deep lineage within Bacteriodetes/Chlorobi group.</title>
        <authorList>
            <person name="Kadnikov V.V."/>
            <person name="Mardanov A.V."/>
            <person name="Podosokorskaya O.A."/>
            <person name="Gavrilov S.N."/>
            <person name="Kublanov I.V."/>
            <person name="Beletsky A.V."/>
            <person name="Bonch-Osmolovskaya E.A."/>
            <person name="Ravin N.V."/>
        </authorList>
    </citation>
    <scope>NUCLEOTIDE SEQUENCE [LARGE SCALE GENOMIC DNA]</scope>
    <source>
        <strain evidence="3">JCM 17771 / P3M-2</strain>
    </source>
</reference>
<name>I6ZUQ4_MELRP</name>
<accession>I6ZUQ4</accession>
<sequence length="67" mass="8516">MLIKKPKHKDFEYLPRFYKPEEDREERLRKRLGFNRKRKFKKKGRSPLIWLVLLILVIYLYYRFSNL</sequence>
<dbReference type="KEGG" id="mro:MROS_2519"/>
<keyword evidence="1" id="KW-0472">Membrane</keyword>
<gene>
    <name evidence="2" type="ordered locus">MROS_2519</name>
</gene>